<evidence type="ECO:0000313" key="3">
    <source>
        <dbReference type="Proteomes" id="UP001138500"/>
    </source>
</evidence>
<proteinExistence type="predicted"/>
<dbReference type="Proteomes" id="UP001138500">
    <property type="component" value="Unassembled WGS sequence"/>
</dbReference>
<gene>
    <name evidence="2" type="ORF">Tdes44962_MAKER00045</name>
</gene>
<dbReference type="OrthoDB" id="3944128at2759"/>
<feature type="region of interest" description="Disordered" evidence="1">
    <location>
        <begin position="122"/>
        <end position="167"/>
    </location>
</feature>
<feature type="compositionally biased region" description="Polar residues" evidence="1">
    <location>
        <begin position="246"/>
        <end position="260"/>
    </location>
</feature>
<keyword evidence="2" id="KW-0436">Ligase</keyword>
<feature type="region of interest" description="Disordered" evidence="1">
    <location>
        <begin position="714"/>
        <end position="738"/>
    </location>
</feature>
<comment type="caution">
    <text evidence="2">The sequence shown here is derived from an EMBL/GenBank/DDBJ whole genome shotgun (WGS) entry which is preliminary data.</text>
</comment>
<organism evidence="2 3">
    <name type="scientific">Teratosphaeria destructans</name>
    <dbReference type="NCBI Taxonomy" id="418781"/>
    <lineage>
        <taxon>Eukaryota</taxon>
        <taxon>Fungi</taxon>
        <taxon>Dikarya</taxon>
        <taxon>Ascomycota</taxon>
        <taxon>Pezizomycotina</taxon>
        <taxon>Dothideomycetes</taxon>
        <taxon>Dothideomycetidae</taxon>
        <taxon>Mycosphaerellales</taxon>
        <taxon>Teratosphaeriaceae</taxon>
        <taxon>Teratosphaeria</taxon>
    </lineage>
</organism>
<feature type="compositionally biased region" description="Low complexity" evidence="1">
    <location>
        <begin position="230"/>
        <end position="245"/>
    </location>
</feature>
<dbReference type="EMBL" id="RIBY02000001">
    <property type="protein sequence ID" value="KAH9845835.1"/>
    <property type="molecule type" value="Genomic_DNA"/>
</dbReference>
<protein>
    <submittedName>
        <fullName evidence="2">Glutamine--tRNA ligase</fullName>
    </submittedName>
</protein>
<name>A0A9W7T1P9_9PEZI</name>
<feature type="region of interest" description="Disordered" evidence="1">
    <location>
        <begin position="186"/>
        <end position="286"/>
    </location>
</feature>
<accession>A0A9W7T1P9</accession>
<feature type="region of interest" description="Disordered" evidence="1">
    <location>
        <begin position="302"/>
        <end position="339"/>
    </location>
</feature>
<feature type="compositionally biased region" description="Polar residues" evidence="1">
    <location>
        <begin position="714"/>
        <end position="734"/>
    </location>
</feature>
<evidence type="ECO:0000313" key="2">
    <source>
        <dbReference type="EMBL" id="KAH9845835.1"/>
    </source>
</evidence>
<dbReference type="AlphaFoldDB" id="A0A9W7T1P9"/>
<sequence length="763" mass="74643">MGGMGKNSSFGSTFDWGYEFYAWVNDEPTDECNIILDEAYAPVLAVPPQMYSIDPLWTSCGLGLQGLYDPPTALTAVATEASVTIPTAMQTTTAEPSPAISSAAPQTSIAFTFATTSTQDPVLASSQTQIPKPGTSTAQHSTAQQQSSPTQDPDAGSGSAATDPASAVSTSILQTTIIIVPSNSLVDPSSGQGQASQPVGSGVSSQEPAVASTAGDPTTQTQPQAEVSSAPIQDPTDPAAATTIAFSDSQPSSQAATTANAAGPGEANTQAAQGGQGSTQDPHATAATSSTKLFFTYAGSTRSADQSGSAPDPDGTTIVLVSGANSGDPGVAPSAGSQEGVPATVTYEADGVQASATTVTYVAGSDTFTVVRATSASNVYGIGGTTVREGGAPAIVQGTTYSVGSTGVVVNGQRASAVSSQPFGSGSGASLTIVGVGGSSGAIAVHGATLYNGGSATVISGVTLSAGSGGLVIDHTRTVPVAIPSQQSQERGSAAVLTLGPQAYTAAAVSGSGKGVVLGGETLSPGGPAVSIKGHTVSEGSGVLIVDGTRTVALSASSTSRPEAIVTLGSETLTAEIAPGTGSAVVIGGHTIPSGSETTINGVDVSAGDSGLVIGGTKTIGFSPPAPATTASPKFVTIGGQTLTVQFPATIGGDAVINGITMTVGERTTLNGIVVNEGSAGVVFSALAASGSANRSSVTTSSSAGVLPSVLTTVTQDSPTRSAGRPSGSTSTKSGAWRVGTAVEEREGWMVGLVGVVVILLLF</sequence>
<feature type="compositionally biased region" description="Polar residues" evidence="1">
    <location>
        <begin position="215"/>
        <end position="227"/>
    </location>
</feature>
<reference evidence="2 3" key="2">
    <citation type="journal article" date="2021" name="Curr. Genet.">
        <title>Genetic response to nitrogen starvation in the aggressive Eucalyptus foliar pathogen Teratosphaeria destructans.</title>
        <authorList>
            <person name="Havenga M."/>
            <person name="Wingfield B.D."/>
            <person name="Wingfield M.J."/>
            <person name="Dreyer L.L."/>
            <person name="Roets F."/>
            <person name="Aylward J."/>
        </authorList>
    </citation>
    <scope>NUCLEOTIDE SEQUENCE [LARGE SCALE GENOMIC DNA]</scope>
    <source>
        <strain evidence="2">CMW44962</strain>
    </source>
</reference>
<keyword evidence="3" id="KW-1185">Reference proteome</keyword>
<dbReference type="GO" id="GO:0016874">
    <property type="term" value="F:ligase activity"/>
    <property type="evidence" value="ECO:0007669"/>
    <property type="project" value="UniProtKB-KW"/>
</dbReference>
<reference evidence="2 3" key="1">
    <citation type="journal article" date="2018" name="IMA Fungus">
        <title>IMA Genome-F 10: Nine draft genome sequences of Claviceps purpurea s.lat., including C. arundinis, C. humidiphila, and C. cf. spartinae, pseudomolecules for the pitch canker pathogen Fusarium circinatum, draft genome of Davidsoniella eucalypti, Grosmannia galeiformis, Quambalaria eucalypti, and Teratosphaeria destructans.</title>
        <authorList>
            <person name="Wingfield B.D."/>
            <person name="Liu M."/>
            <person name="Nguyen H.D."/>
            <person name="Lane F.A."/>
            <person name="Morgan S.W."/>
            <person name="De Vos L."/>
            <person name="Wilken P.M."/>
            <person name="Duong T.A."/>
            <person name="Aylward J."/>
            <person name="Coetzee M.P."/>
            <person name="Dadej K."/>
            <person name="De Beer Z.W."/>
            <person name="Findlay W."/>
            <person name="Havenga M."/>
            <person name="Kolarik M."/>
            <person name="Menzies J.G."/>
            <person name="Naidoo K."/>
            <person name="Pochopski O."/>
            <person name="Shoukouhi P."/>
            <person name="Santana Q.C."/>
            <person name="Seifert K.A."/>
            <person name="Soal N."/>
            <person name="Steenkamp E.T."/>
            <person name="Tatham C.T."/>
            <person name="van der Nest M.A."/>
            <person name="Wingfield M.J."/>
        </authorList>
    </citation>
    <scope>NUCLEOTIDE SEQUENCE [LARGE SCALE GENOMIC DNA]</scope>
    <source>
        <strain evidence="2">CMW44962</strain>
    </source>
</reference>
<feature type="compositionally biased region" description="Low complexity" evidence="1">
    <location>
        <begin position="135"/>
        <end position="154"/>
    </location>
</feature>
<evidence type="ECO:0000256" key="1">
    <source>
        <dbReference type="SAM" id="MobiDB-lite"/>
    </source>
</evidence>
<feature type="compositionally biased region" description="Polar residues" evidence="1">
    <location>
        <begin position="186"/>
        <end position="207"/>
    </location>
</feature>